<evidence type="ECO:0000256" key="2">
    <source>
        <dbReference type="ARBA" id="ARBA00007186"/>
    </source>
</evidence>
<accession>A0ABP7CN78</accession>
<evidence type="ECO:0000313" key="9">
    <source>
        <dbReference type="EMBL" id="GAA3691042.1"/>
    </source>
</evidence>
<dbReference type="SMART" id="SM00813">
    <property type="entry name" value="Alpha-L-AF_C"/>
    <property type="match status" value="1"/>
</dbReference>
<reference evidence="10" key="1">
    <citation type="journal article" date="2019" name="Int. J. Syst. Evol. Microbiol.">
        <title>The Global Catalogue of Microorganisms (GCM) 10K type strain sequencing project: providing services to taxonomists for standard genome sequencing and annotation.</title>
        <authorList>
            <consortium name="The Broad Institute Genomics Platform"/>
            <consortium name="The Broad Institute Genome Sequencing Center for Infectious Disease"/>
            <person name="Wu L."/>
            <person name="Ma J."/>
        </authorList>
    </citation>
    <scope>NUCLEOTIDE SEQUENCE [LARGE SCALE GENOMIC DNA]</scope>
    <source>
        <strain evidence="10">JCM 16548</strain>
    </source>
</reference>
<dbReference type="PANTHER" id="PTHR43576:SF3">
    <property type="entry name" value="ALPHA-L-ARABINOFURANOSIDASE C"/>
    <property type="match status" value="1"/>
</dbReference>
<dbReference type="RefSeq" id="WP_344810459.1">
    <property type="nucleotide sequence ID" value="NZ_BAAAYX010000002.1"/>
</dbReference>
<proteinExistence type="inferred from homology"/>
<keyword evidence="7" id="KW-0326">Glycosidase</keyword>
<evidence type="ECO:0000256" key="7">
    <source>
        <dbReference type="ARBA" id="ARBA00023295"/>
    </source>
</evidence>
<evidence type="ECO:0000256" key="5">
    <source>
        <dbReference type="ARBA" id="ARBA00022801"/>
    </source>
</evidence>
<evidence type="ECO:0000256" key="3">
    <source>
        <dbReference type="ARBA" id="ARBA00011165"/>
    </source>
</evidence>
<dbReference type="SUPFAM" id="SSF51445">
    <property type="entry name" value="(Trans)glycosidases"/>
    <property type="match status" value="1"/>
</dbReference>
<gene>
    <name evidence="9" type="ORF">GCM10022204_02620</name>
</gene>
<dbReference type="SUPFAM" id="SSF51011">
    <property type="entry name" value="Glycosyl hydrolase domain"/>
    <property type="match status" value="1"/>
</dbReference>
<evidence type="ECO:0000256" key="6">
    <source>
        <dbReference type="ARBA" id="ARBA00023277"/>
    </source>
</evidence>
<evidence type="ECO:0000313" key="10">
    <source>
        <dbReference type="Proteomes" id="UP001500051"/>
    </source>
</evidence>
<comment type="caution">
    <text evidence="9">The sequence shown here is derived from an EMBL/GenBank/DDBJ whole genome shotgun (WGS) entry which is preliminary data.</text>
</comment>
<keyword evidence="10" id="KW-1185">Reference proteome</keyword>
<protein>
    <recommendedName>
        <fullName evidence="4">non-reducing end alpha-L-arabinofuranosidase</fullName>
        <ecNumber evidence="4">3.2.1.55</ecNumber>
    </recommendedName>
</protein>
<dbReference type="Gene3D" id="2.60.40.1180">
    <property type="entry name" value="Golgi alpha-mannosidase II"/>
    <property type="match status" value="1"/>
</dbReference>
<dbReference type="InterPro" id="IPR017853">
    <property type="entry name" value="GH"/>
</dbReference>
<comment type="similarity">
    <text evidence="2">Belongs to the glycosyl hydrolase 51 family.</text>
</comment>
<dbReference type="InterPro" id="IPR010720">
    <property type="entry name" value="Alpha-L-AF_C"/>
</dbReference>
<keyword evidence="6" id="KW-0119">Carbohydrate metabolism</keyword>
<dbReference type="InterPro" id="IPR055235">
    <property type="entry name" value="ASD1_cat"/>
</dbReference>
<comment type="catalytic activity">
    <reaction evidence="1">
        <text>Hydrolysis of terminal non-reducing alpha-L-arabinofuranoside residues in alpha-L-arabinosides.</text>
        <dbReference type="EC" id="3.2.1.55"/>
    </reaction>
</comment>
<dbReference type="PANTHER" id="PTHR43576">
    <property type="entry name" value="ALPHA-L-ARABINOFURANOSIDASE C-RELATED"/>
    <property type="match status" value="1"/>
</dbReference>
<evidence type="ECO:0000256" key="4">
    <source>
        <dbReference type="ARBA" id="ARBA00012670"/>
    </source>
</evidence>
<dbReference type="Gene3D" id="3.20.20.80">
    <property type="entry name" value="Glycosidases"/>
    <property type="match status" value="1"/>
</dbReference>
<dbReference type="InterPro" id="IPR013780">
    <property type="entry name" value="Glyco_hydro_b"/>
</dbReference>
<dbReference type="EMBL" id="BAAAYX010000002">
    <property type="protein sequence ID" value="GAA3691042.1"/>
    <property type="molecule type" value="Genomic_DNA"/>
</dbReference>
<dbReference type="EC" id="3.2.1.55" evidence="4"/>
<evidence type="ECO:0000256" key="1">
    <source>
        <dbReference type="ARBA" id="ARBA00001462"/>
    </source>
</evidence>
<dbReference type="Proteomes" id="UP001500051">
    <property type="component" value="Unassembled WGS sequence"/>
</dbReference>
<feature type="domain" description="Alpha-L-arabinofuranosidase C-terminal" evidence="8">
    <location>
        <begin position="291"/>
        <end position="498"/>
    </location>
</feature>
<sequence>MPTARLVLDSAFALAPVPRRLFGSFVEHMGRCVYTGIFEPDHPAADEDGLRTDVLELTREIGPTVVRYPGGNFVSNYRWEDGVGPREERPTRLDLAWHSVETNQFGLHDFMTWADRVGTEPMMAVNLGTRGLQEACDLLEYTNHAGGTYWSDRRIANGAADPFDVKLWCLGNEMDGPWQVGHKTAAEYGRLANETGKAMRLIDGEIELVACGSSNSSMPTFGSWESTVLEHCYDTVDYISLHAYYEEYDDDALSFLASAVNMDRFIESVVATADAVRARGRHSKKINLSFDEWNVWYMRRFGGDGPKSSSVEWKPQPRLIEDEYTITDAVVVGTFLNSLLRHGDRVTVACQAQLVNVIGLLRSEPGGEAWKQTIAYPFEQMVRLARGQILQVVATSDLFDSDSYTDVPVVDATATYDAETGRAAVFVANRSLTESASLEVDLRGIGGTAVRAASTLHARDGQDRHTTNLERHDAVTPVRFDDHAVTEGLLTATLPALSWTVFELDARREG</sequence>
<name>A0ABP7CN78_9ACTN</name>
<comment type="subunit">
    <text evidence="3">Homohexamer; trimer of dimers.</text>
</comment>
<dbReference type="Pfam" id="PF06964">
    <property type="entry name" value="Alpha-L-AF_C"/>
    <property type="match status" value="1"/>
</dbReference>
<evidence type="ECO:0000259" key="8">
    <source>
        <dbReference type="SMART" id="SM00813"/>
    </source>
</evidence>
<dbReference type="Pfam" id="PF22848">
    <property type="entry name" value="ASD1_dom"/>
    <property type="match status" value="1"/>
</dbReference>
<keyword evidence="5" id="KW-0378">Hydrolase</keyword>
<organism evidence="9 10">
    <name type="scientific">Microlunatus aurantiacus</name>
    <dbReference type="NCBI Taxonomy" id="446786"/>
    <lineage>
        <taxon>Bacteria</taxon>
        <taxon>Bacillati</taxon>
        <taxon>Actinomycetota</taxon>
        <taxon>Actinomycetes</taxon>
        <taxon>Propionibacteriales</taxon>
        <taxon>Propionibacteriaceae</taxon>
        <taxon>Microlunatus</taxon>
    </lineage>
</organism>